<protein>
    <submittedName>
        <fullName evidence="1">Uncharacterized protein</fullName>
    </submittedName>
</protein>
<name>A0A0A8YZC7_ARUDO</name>
<reference evidence="1" key="2">
    <citation type="journal article" date="2015" name="Data Brief">
        <title>Shoot transcriptome of the giant reed, Arundo donax.</title>
        <authorList>
            <person name="Barrero R.A."/>
            <person name="Guerrero F.D."/>
            <person name="Moolhuijzen P."/>
            <person name="Goolsby J.A."/>
            <person name="Tidwell J."/>
            <person name="Bellgard S.E."/>
            <person name="Bellgard M.I."/>
        </authorList>
    </citation>
    <scope>NUCLEOTIDE SEQUENCE</scope>
    <source>
        <tissue evidence="1">Shoot tissue taken approximately 20 cm above the soil surface</tissue>
    </source>
</reference>
<evidence type="ECO:0000313" key="1">
    <source>
        <dbReference type="EMBL" id="JAD30778.1"/>
    </source>
</evidence>
<accession>A0A0A8YZC7</accession>
<sequence>MFLTACLGWVAHIAASGVLHCYGLWFCGKKGMDVDETVVGFDL</sequence>
<dbReference type="EMBL" id="GBRH01267117">
    <property type="protein sequence ID" value="JAD30778.1"/>
    <property type="molecule type" value="Transcribed_RNA"/>
</dbReference>
<organism evidence="1">
    <name type="scientific">Arundo donax</name>
    <name type="common">Giant reed</name>
    <name type="synonym">Donax arundinaceus</name>
    <dbReference type="NCBI Taxonomy" id="35708"/>
    <lineage>
        <taxon>Eukaryota</taxon>
        <taxon>Viridiplantae</taxon>
        <taxon>Streptophyta</taxon>
        <taxon>Embryophyta</taxon>
        <taxon>Tracheophyta</taxon>
        <taxon>Spermatophyta</taxon>
        <taxon>Magnoliopsida</taxon>
        <taxon>Liliopsida</taxon>
        <taxon>Poales</taxon>
        <taxon>Poaceae</taxon>
        <taxon>PACMAD clade</taxon>
        <taxon>Arundinoideae</taxon>
        <taxon>Arundineae</taxon>
        <taxon>Arundo</taxon>
    </lineage>
</organism>
<reference evidence="1" key="1">
    <citation type="submission" date="2014-09" db="EMBL/GenBank/DDBJ databases">
        <authorList>
            <person name="Magalhaes I.L.F."/>
            <person name="Oliveira U."/>
            <person name="Santos F.R."/>
            <person name="Vidigal T.H.D.A."/>
            <person name="Brescovit A.D."/>
            <person name="Santos A.J."/>
        </authorList>
    </citation>
    <scope>NUCLEOTIDE SEQUENCE</scope>
    <source>
        <tissue evidence="1">Shoot tissue taken approximately 20 cm above the soil surface</tissue>
    </source>
</reference>
<proteinExistence type="predicted"/>
<dbReference type="AlphaFoldDB" id="A0A0A8YZC7"/>